<evidence type="ECO:0000256" key="1">
    <source>
        <dbReference type="SAM" id="Phobius"/>
    </source>
</evidence>
<keyword evidence="1" id="KW-0472">Membrane</keyword>
<dbReference type="Pfam" id="PF01476">
    <property type="entry name" value="LysM"/>
    <property type="match status" value="1"/>
</dbReference>
<keyword evidence="4" id="KW-1185">Reference proteome</keyword>
<dbReference type="InterPro" id="IPR036779">
    <property type="entry name" value="LysM_dom_sf"/>
</dbReference>
<comment type="caution">
    <text evidence="3">The sequence shown here is derived from an EMBL/GenBank/DDBJ whole genome shotgun (WGS) entry which is preliminary data.</text>
</comment>
<feature type="domain" description="LysM" evidence="2">
    <location>
        <begin position="100"/>
        <end position="145"/>
    </location>
</feature>
<dbReference type="SMART" id="SM00257">
    <property type="entry name" value="LysM"/>
    <property type="match status" value="1"/>
</dbReference>
<organism evidence="3 4">
    <name type="scientific">Hibiscus trionum</name>
    <name type="common">Flower of an hour</name>
    <dbReference type="NCBI Taxonomy" id="183268"/>
    <lineage>
        <taxon>Eukaryota</taxon>
        <taxon>Viridiplantae</taxon>
        <taxon>Streptophyta</taxon>
        <taxon>Embryophyta</taxon>
        <taxon>Tracheophyta</taxon>
        <taxon>Spermatophyta</taxon>
        <taxon>Magnoliopsida</taxon>
        <taxon>eudicotyledons</taxon>
        <taxon>Gunneridae</taxon>
        <taxon>Pentapetalae</taxon>
        <taxon>rosids</taxon>
        <taxon>malvids</taxon>
        <taxon>Malvales</taxon>
        <taxon>Malvaceae</taxon>
        <taxon>Malvoideae</taxon>
        <taxon>Hibiscus</taxon>
    </lineage>
</organism>
<dbReference type="OrthoDB" id="2107166at2759"/>
<evidence type="ECO:0000313" key="4">
    <source>
        <dbReference type="Proteomes" id="UP001165190"/>
    </source>
</evidence>
<evidence type="ECO:0000313" key="3">
    <source>
        <dbReference type="EMBL" id="GMI85099.1"/>
    </source>
</evidence>
<dbReference type="InterPro" id="IPR018392">
    <property type="entry name" value="LysM"/>
</dbReference>
<keyword evidence="1" id="KW-1133">Transmembrane helix</keyword>
<sequence length="311" mass="34931">MEVKLSHKKHIFLSKSPLSNYTKTSFPPHTLRFKPWAPAEILRFQGLVKVLSFSSHTPPFPYELYYLQVGRLSVGFAKTDGLVCWWQKWRLQNEAKDNSCAHLVKEGETLSSISKMYGVSVHSIAAANKNIVDIDLVFEGQLLNIPAPSLLDTQLDRAKKSRLWRSIRALKAPSGQTFFTMLTWHRLSNAKSTGYFLVVVPLIAFCIGCVISTFHTRVARGIKQQAGDIKSHALHRGAKGMRWKSALSDTVEGDAFDSELGLDSNSPEGEASIQYEEASEDYGRLQHDYQKFLSECGISECGYWRDGSPRA</sequence>
<dbReference type="SUPFAM" id="SSF54106">
    <property type="entry name" value="LysM domain"/>
    <property type="match status" value="1"/>
</dbReference>
<dbReference type="CDD" id="cd00118">
    <property type="entry name" value="LysM"/>
    <property type="match status" value="1"/>
</dbReference>
<dbReference type="Gene3D" id="3.10.350.10">
    <property type="entry name" value="LysM domain"/>
    <property type="match status" value="1"/>
</dbReference>
<evidence type="ECO:0000259" key="2">
    <source>
        <dbReference type="PROSITE" id="PS51782"/>
    </source>
</evidence>
<reference evidence="3" key="1">
    <citation type="submission" date="2023-05" db="EMBL/GenBank/DDBJ databases">
        <title>Genome and transcriptome analyses reveal genes involved in the formation of fine ridges on petal epidermal cells in Hibiscus trionum.</title>
        <authorList>
            <person name="Koshimizu S."/>
            <person name="Masuda S."/>
            <person name="Ishii T."/>
            <person name="Shirasu K."/>
            <person name="Hoshino A."/>
            <person name="Arita M."/>
        </authorList>
    </citation>
    <scope>NUCLEOTIDE SEQUENCE</scope>
    <source>
        <strain evidence="3">Hamamatsu line</strain>
    </source>
</reference>
<accession>A0A9W7M1Z4</accession>
<keyword evidence="1" id="KW-0812">Transmembrane</keyword>
<dbReference type="AlphaFoldDB" id="A0A9W7M1Z4"/>
<dbReference type="PROSITE" id="PS51782">
    <property type="entry name" value="LYSM"/>
    <property type="match status" value="1"/>
</dbReference>
<proteinExistence type="predicted"/>
<feature type="transmembrane region" description="Helical" evidence="1">
    <location>
        <begin position="193"/>
        <end position="214"/>
    </location>
</feature>
<gene>
    <name evidence="3" type="ORF">HRI_002179300</name>
</gene>
<dbReference type="Proteomes" id="UP001165190">
    <property type="component" value="Unassembled WGS sequence"/>
</dbReference>
<name>A0A9W7M1Z4_HIBTR</name>
<dbReference type="EMBL" id="BSYR01000020">
    <property type="protein sequence ID" value="GMI85099.1"/>
    <property type="molecule type" value="Genomic_DNA"/>
</dbReference>
<protein>
    <recommendedName>
        <fullName evidence="2">LysM domain-containing protein</fullName>
    </recommendedName>
</protein>